<dbReference type="Proteomes" id="UP000032702">
    <property type="component" value="Unassembled WGS sequence"/>
</dbReference>
<proteinExistence type="predicted"/>
<dbReference type="PATRIC" id="fig|378806.16.peg.9079"/>
<sequence length="542" mass="60787">MKKRTARIPPKPPTRNLTFLLIKKEFKTFEEALKVPSQSGEPIPADWGFEGTLYTFESPAKKPRWVSFVEEGFPGGISISPGSTPGAVLFLKADSRLFALTFGQGRHLLKADAHEVDFGLKATLNMVDAAKLRSLDVRTFEDLPVHTRRQVSRNSSLDAFTVDVVRDLLGAVTGEPPDETFAKRLTGRDALTLTGQVVFSELVNTCKTLLKAYKKDTYKEHFAWVDNIRLVKDGILRNELNTELLKTLNARDFHKIHLAPPEVIDWTQAGFRYPGEREGVSEPHNDLDIEECIEALAKREGVPASSLKLTVDDLKKDKIRIVYEDSSFEPDQWSLYNCLVAELSNRDSLHILSAGQWFKVEKTFAARTLEDAKGFVKELKGFPSARPDETEGHYNEKVAQGSKTLALLDKELLKSKGARTTIEPCDLFSHSGQFIHIKRKLRSSALSHLFAQGAVAAETFLQDDSFRKKLKAVIAKKSPSLAPLLDNPIPGNYEIVFAIITASKREWPEALPFFSQLNFVRNAKRLSGYGFKVSLCRIEEKP</sequence>
<evidence type="ECO:0008006" key="3">
    <source>
        <dbReference type="Google" id="ProtNLM"/>
    </source>
</evidence>
<accession>Q09D43</accession>
<name>Q09D43_STIAD</name>
<reference evidence="1 2" key="1">
    <citation type="submission" date="2006-04" db="EMBL/GenBank/DDBJ databases">
        <authorList>
            <person name="Nierman W.C."/>
        </authorList>
    </citation>
    <scope>NUCLEOTIDE SEQUENCE [LARGE SCALE GENOMIC DNA]</scope>
    <source>
        <strain evidence="1 2">DW4/3-1</strain>
    </source>
</reference>
<dbReference type="OrthoDB" id="6401683at2"/>
<evidence type="ECO:0000313" key="1">
    <source>
        <dbReference type="EMBL" id="EAU69637.1"/>
    </source>
</evidence>
<dbReference type="EMBL" id="AAMD01000004">
    <property type="protein sequence ID" value="EAU69637.1"/>
    <property type="molecule type" value="Genomic_DNA"/>
</dbReference>
<dbReference type="Pfam" id="PF19614">
    <property type="entry name" value="DUF6119"/>
    <property type="match status" value="1"/>
</dbReference>
<dbReference type="AlphaFoldDB" id="Q09D43"/>
<protein>
    <recommendedName>
        <fullName evidence="3">Sporadically distributed protein, TIGR04141 family</fullName>
    </recommendedName>
</protein>
<organism evidence="1 2">
    <name type="scientific">Stigmatella aurantiaca (strain DW4/3-1)</name>
    <dbReference type="NCBI Taxonomy" id="378806"/>
    <lineage>
        <taxon>Bacteria</taxon>
        <taxon>Pseudomonadati</taxon>
        <taxon>Myxococcota</taxon>
        <taxon>Myxococcia</taxon>
        <taxon>Myxococcales</taxon>
        <taxon>Cystobacterineae</taxon>
        <taxon>Archangiaceae</taxon>
        <taxon>Stigmatella</taxon>
    </lineage>
</organism>
<evidence type="ECO:0000313" key="2">
    <source>
        <dbReference type="Proteomes" id="UP000032702"/>
    </source>
</evidence>
<dbReference type="InterPro" id="IPR026487">
    <property type="entry name" value="CHP04141"/>
</dbReference>
<gene>
    <name evidence="1" type="ORF">STIAU_2948</name>
</gene>
<dbReference type="NCBIfam" id="TIGR04141">
    <property type="entry name" value="TIGR04141 family sporadically distributed protein"/>
    <property type="match status" value="1"/>
</dbReference>
<comment type="caution">
    <text evidence="1">The sequence shown here is derived from an EMBL/GenBank/DDBJ whole genome shotgun (WGS) entry which is preliminary data.</text>
</comment>